<dbReference type="EMBL" id="CAJGYM010000001">
    <property type="protein sequence ID" value="CAD6184086.1"/>
    <property type="molecule type" value="Genomic_DNA"/>
</dbReference>
<keyword evidence="2" id="KW-1185">Reference proteome</keyword>
<sequence>MCAWRIIGAGEETYCIRTRRCDRNVCEIAANSQKLEAASAAIHAAEADDGKSMLQGEAALRFILLNRLFVIRLLG</sequence>
<accession>A0A8S1GM85</accession>
<protein>
    <submittedName>
        <fullName evidence="1">Uncharacterized protein</fullName>
    </submittedName>
</protein>
<name>A0A8S1GM85_9PELO</name>
<evidence type="ECO:0000313" key="1">
    <source>
        <dbReference type="EMBL" id="CAD6184086.1"/>
    </source>
</evidence>
<proteinExistence type="predicted"/>
<dbReference type="Proteomes" id="UP000835052">
    <property type="component" value="Unassembled WGS sequence"/>
</dbReference>
<dbReference type="AlphaFoldDB" id="A0A8S1GM85"/>
<organism evidence="1 2">
    <name type="scientific">Caenorhabditis auriculariae</name>
    <dbReference type="NCBI Taxonomy" id="2777116"/>
    <lineage>
        <taxon>Eukaryota</taxon>
        <taxon>Metazoa</taxon>
        <taxon>Ecdysozoa</taxon>
        <taxon>Nematoda</taxon>
        <taxon>Chromadorea</taxon>
        <taxon>Rhabditida</taxon>
        <taxon>Rhabditina</taxon>
        <taxon>Rhabditomorpha</taxon>
        <taxon>Rhabditoidea</taxon>
        <taxon>Rhabditidae</taxon>
        <taxon>Peloderinae</taxon>
        <taxon>Caenorhabditis</taxon>
    </lineage>
</organism>
<reference evidence="1" key="1">
    <citation type="submission" date="2020-10" db="EMBL/GenBank/DDBJ databases">
        <authorList>
            <person name="Kikuchi T."/>
        </authorList>
    </citation>
    <scope>NUCLEOTIDE SEQUENCE</scope>
    <source>
        <strain evidence="1">NKZ352</strain>
    </source>
</reference>
<evidence type="ECO:0000313" key="2">
    <source>
        <dbReference type="Proteomes" id="UP000835052"/>
    </source>
</evidence>
<gene>
    <name evidence="1" type="ORF">CAUJ_LOCUS5</name>
</gene>
<comment type="caution">
    <text evidence="1">The sequence shown here is derived from an EMBL/GenBank/DDBJ whole genome shotgun (WGS) entry which is preliminary data.</text>
</comment>